<keyword evidence="2" id="KW-0813">Transport</keyword>
<dbReference type="InterPro" id="IPR052076">
    <property type="entry name" value="TRP_cation_channel"/>
</dbReference>
<dbReference type="PANTHER" id="PTHR47143:SF1">
    <property type="entry name" value="ION_TRANS DOMAIN-CONTAINING PROTEIN"/>
    <property type="match status" value="1"/>
</dbReference>
<keyword evidence="6" id="KW-0040">ANK repeat</keyword>
<keyword evidence="4" id="KW-0677">Repeat</keyword>
<evidence type="ECO:0000256" key="10">
    <source>
        <dbReference type="ARBA" id="ARBA00023303"/>
    </source>
</evidence>
<keyword evidence="3 11" id="KW-0812">Transmembrane</keyword>
<feature type="domain" description="Ion transport" evidence="12">
    <location>
        <begin position="2"/>
        <end position="157"/>
    </location>
</feature>
<evidence type="ECO:0000256" key="2">
    <source>
        <dbReference type="ARBA" id="ARBA00022448"/>
    </source>
</evidence>
<evidence type="ECO:0000256" key="9">
    <source>
        <dbReference type="ARBA" id="ARBA00023180"/>
    </source>
</evidence>
<dbReference type="EMBL" id="OC317196">
    <property type="protein sequence ID" value="CAD7395372.1"/>
    <property type="molecule type" value="Genomic_DNA"/>
</dbReference>
<evidence type="ECO:0000256" key="6">
    <source>
        <dbReference type="ARBA" id="ARBA00023043"/>
    </source>
</evidence>
<proteinExistence type="predicted"/>
<sequence>MFLEILQTLIKVLIVFSILIIAFGLAFYILLSKVDTRHTSRLTKEVLCTWGIIPTYLTSQLSSPLGTPPCPLLGDHLSFRNVPMSLMRTFAMMLGEIDFLGTYVQPYYEPEENDKSIPFPIPAFFILGLFMVLMPILLMNLLIGLAVGDIESVRRNAQLKRLAMQVVLHTELERKLPQFLLEKVDKQELIEYPNDTKCKLGFLDAVLRKWFCNPFTDDGKLYSTVHNVFIKQLIDTLHELECITHTLFLVRLQECITHTLFIVRLQECITHTLFIVRLQECITHTLFIVRLQECITHTLFIYPLSPLIPFSVTVEVSKVFFQHDMPDTSVGLTQWAEQRATLECGHRQNRNVEASHTPKKTGFCLVIRIACIPFHPTLMNEQIIIITIGTVCQETKCVLFTKNITKAIFTGNSNKRENREFCTNCKTFSYNRGCFGSVLIASM</sequence>
<evidence type="ECO:0000256" key="3">
    <source>
        <dbReference type="ARBA" id="ARBA00022692"/>
    </source>
</evidence>
<keyword evidence="10" id="KW-0407">Ion channel</keyword>
<name>A0A7R9CG21_TIMCR</name>
<gene>
    <name evidence="13" type="ORF">TCEB3V08_LOCUS3101</name>
</gene>
<dbReference type="Pfam" id="PF00520">
    <property type="entry name" value="Ion_trans"/>
    <property type="match status" value="1"/>
</dbReference>
<keyword evidence="5 11" id="KW-1133">Transmembrane helix</keyword>
<keyword evidence="7" id="KW-0406">Ion transport</keyword>
<organism evidence="13">
    <name type="scientific">Timema cristinae</name>
    <name type="common">Walking stick</name>
    <dbReference type="NCBI Taxonomy" id="61476"/>
    <lineage>
        <taxon>Eukaryota</taxon>
        <taxon>Metazoa</taxon>
        <taxon>Ecdysozoa</taxon>
        <taxon>Arthropoda</taxon>
        <taxon>Hexapoda</taxon>
        <taxon>Insecta</taxon>
        <taxon>Pterygota</taxon>
        <taxon>Neoptera</taxon>
        <taxon>Polyneoptera</taxon>
        <taxon>Phasmatodea</taxon>
        <taxon>Timematodea</taxon>
        <taxon>Timematoidea</taxon>
        <taxon>Timematidae</taxon>
        <taxon>Timema</taxon>
    </lineage>
</organism>
<evidence type="ECO:0000256" key="1">
    <source>
        <dbReference type="ARBA" id="ARBA00004141"/>
    </source>
</evidence>
<reference evidence="13" key="1">
    <citation type="submission" date="2020-11" db="EMBL/GenBank/DDBJ databases">
        <authorList>
            <person name="Tran Van P."/>
        </authorList>
    </citation>
    <scope>NUCLEOTIDE SEQUENCE</scope>
</reference>
<evidence type="ECO:0000256" key="7">
    <source>
        <dbReference type="ARBA" id="ARBA00023065"/>
    </source>
</evidence>
<feature type="transmembrane region" description="Helical" evidence="11">
    <location>
        <begin position="12"/>
        <end position="31"/>
    </location>
</feature>
<dbReference type="InterPro" id="IPR005821">
    <property type="entry name" value="Ion_trans_dom"/>
</dbReference>
<evidence type="ECO:0000256" key="8">
    <source>
        <dbReference type="ARBA" id="ARBA00023136"/>
    </source>
</evidence>
<keyword evidence="9" id="KW-0325">Glycoprotein</keyword>
<dbReference type="GO" id="GO:0005216">
    <property type="term" value="F:monoatomic ion channel activity"/>
    <property type="evidence" value="ECO:0007669"/>
    <property type="project" value="InterPro"/>
</dbReference>
<evidence type="ECO:0000313" key="13">
    <source>
        <dbReference type="EMBL" id="CAD7395372.1"/>
    </source>
</evidence>
<keyword evidence="8 11" id="KW-0472">Membrane</keyword>
<feature type="transmembrane region" description="Helical" evidence="11">
    <location>
        <begin position="124"/>
        <end position="147"/>
    </location>
</feature>
<accession>A0A7R9CG21</accession>
<evidence type="ECO:0000256" key="11">
    <source>
        <dbReference type="SAM" id="Phobius"/>
    </source>
</evidence>
<dbReference type="Gene3D" id="1.10.287.70">
    <property type="match status" value="1"/>
</dbReference>
<evidence type="ECO:0000256" key="4">
    <source>
        <dbReference type="ARBA" id="ARBA00022737"/>
    </source>
</evidence>
<evidence type="ECO:0000256" key="5">
    <source>
        <dbReference type="ARBA" id="ARBA00022989"/>
    </source>
</evidence>
<protein>
    <recommendedName>
        <fullName evidence="12">Ion transport domain-containing protein</fullName>
    </recommendedName>
</protein>
<evidence type="ECO:0000259" key="12">
    <source>
        <dbReference type="Pfam" id="PF00520"/>
    </source>
</evidence>
<comment type="subcellular location">
    <subcellularLocation>
        <location evidence="1">Membrane</location>
        <topology evidence="1">Multi-pass membrane protein</topology>
    </subcellularLocation>
</comment>
<dbReference type="GO" id="GO:1902495">
    <property type="term" value="C:transmembrane transporter complex"/>
    <property type="evidence" value="ECO:0007669"/>
    <property type="project" value="TreeGrafter"/>
</dbReference>
<dbReference type="AlphaFoldDB" id="A0A7R9CG21"/>
<dbReference type="PANTHER" id="PTHR47143">
    <property type="entry name" value="TRANSIENT RECEPTOR POTENTIAL CATION CHANNEL PROTEIN PAINLESS"/>
    <property type="match status" value="1"/>
</dbReference>